<evidence type="ECO:0000313" key="5">
    <source>
        <dbReference type="EMBL" id="MUP36895.1"/>
    </source>
</evidence>
<proteinExistence type="predicted"/>
<dbReference type="GO" id="GO:0030968">
    <property type="term" value="P:endoplasmic reticulum unfolded protein response"/>
    <property type="evidence" value="ECO:0007669"/>
    <property type="project" value="TreeGrafter"/>
</dbReference>
<dbReference type="Pfam" id="PF13432">
    <property type="entry name" value="TPR_16"/>
    <property type="match status" value="2"/>
</dbReference>
<feature type="chain" id="PRO_5029557293" evidence="4">
    <location>
        <begin position="24"/>
        <end position="592"/>
    </location>
</feature>
<organism evidence="5 8">
    <name type="scientific">Labilibaculum euxinus</name>
    <dbReference type="NCBI Taxonomy" id="2686357"/>
    <lineage>
        <taxon>Bacteria</taxon>
        <taxon>Pseudomonadati</taxon>
        <taxon>Bacteroidota</taxon>
        <taxon>Bacteroidia</taxon>
        <taxon>Marinilabiliales</taxon>
        <taxon>Marinifilaceae</taxon>
        <taxon>Labilibaculum</taxon>
    </lineage>
</organism>
<keyword evidence="7" id="KW-1185">Reference proteome</keyword>
<dbReference type="InterPro" id="IPR019734">
    <property type="entry name" value="TPR_rpt"/>
</dbReference>
<dbReference type="Pfam" id="PF13174">
    <property type="entry name" value="TPR_6"/>
    <property type="match status" value="1"/>
</dbReference>
<dbReference type="RefSeq" id="WP_156194778.1">
    <property type="nucleotide sequence ID" value="NZ_QTZN02000005.1"/>
</dbReference>
<feature type="repeat" description="TPR" evidence="3">
    <location>
        <begin position="432"/>
        <end position="465"/>
    </location>
</feature>
<keyword evidence="4" id="KW-0732">Signal</keyword>
<accession>A0A7M4D2L6</accession>
<dbReference type="EMBL" id="WOTW01000005">
    <property type="protein sequence ID" value="MUP36895.1"/>
    <property type="molecule type" value="Genomic_DNA"/>
</dbReference>
<dbReference type="PROSITE" id="PS50005">
    <property type="entry name" value="TPR"/>
    <property type="match status" value="4"/>
</dbReference>
<evidence type="ECO:0000313" key="6">
    <source>
        <dbReference type="EMBL" id="MVB06100.1"/>
    </source>
</evidence>
<dbReference type="PANTHER" id="PTHR44227">
    <property type="match status" value="1"/>
</dbReference>
<evidence type="ECO:0000256" key="2">
    <source>
        <dbReference type="ARBA" id="ARBA00022803"/>
    </source>
</evidence>
<dbReference type="SUPFAM" id="SSF48452">
    <property type="entry name" value="TPR-like"/>
    <property type="match status" value="3"/>
</dbReference>
<dbReference type="Proteomes" id="UP000285951">
    <property type="component" value="Unassembled WGS sequence"/>
</dbReference>
<feature type="repeat" description="TPR" evidence="3">
    <location>
        <begin position="83"/>
        <end position="116"/>
    </location>
</feature>
<comment type="caution">
    <text evidence="5">The sequence shown here is derived from an EMBL/GenBank/DDBJ whole genome shotgun (WGS) entry which is preliminary data.</text>
</comment>
<evidence type="ECO:0000313" key="7">
    <source>
        <dbReference type="Proteomes" id="UP000285951"/>
    </source>
</evidence>
<dbReference type="Pfam" id="PF13181">
    <property type="entry name" value="TPR_8"/>
    <property type="match status" value="1"/>
</dbReference>
<evidence type="ECO:0000256" key="3">
    <source>
        <dbReference type="PROSITE-ProRule" id="PRU00339"/>
    </source>
</evidence>
<reference evidence="6 7" key="1">
    <citation type="submission" date="2019-11" db="EMBL/GenBank/DDBJ databases">
        <title>Draft genome sequence of Labilibaculum sp. strain SYP isolated from Black Sea.</title>
        <authorList>
            <person name="Yadav S."/>
            <person name="Villanueva L."/>
        </authorList>
    </citation>
    <scope>NUCLEOTIDE SEQUENCE [LARGE SCALE GENOMIC DNA]</scope>
    <source>
        <strain evidence="6 7">44</strain>
    </source>
</reference>
<dbReference type="SMART" id="SM00028">
    <property type="entry name" value="TPR"/>
    <property type="match status" value="10"/>
</dbReference>
<dbReference type="Gene3D" id="1.25.40.10">
    <property type="entry name" value="Tetratricopeptide repeat domain"/>
    <property type="match status" value="3"/>
</dbReference>
<sequence>MKVGCKFWMAVLIGCLVSGSVLAGEIVPMPKKEIVQKEVRLTEAQKLEFDFAFAEATKAILLQELDKGLSLYATCLKIDPSSAVVRYELANIYMSQEDLGSALELSRAAVSLQPLNIWYQIQLANIYQKKGMMDQACAVYDDLVKLHPERNDFYYLQAAIFASVEKFDEAIEVYNRLEKKEGIQEGISLEKERLYLAAGNRKMAYSEIQKLIKKNPYRADFYGMLADLYTEDKDEDKAFEQYEKILKIDPENGLVHFYLADFYRRKGEIEKSNASLTKAFRNPEIESDQKIQFLISILMNGNKEGMSDEYLKELLDILVEVHPGQVRVHALYADFLRKRKDNEGARYHLRKVLEEEKTNYVVWEELLLIDNEMLDFESMFNESSEALKYFPTQPLLYIFKGVAAAQKQEYKTSVETLEEGFSYIGENVKLRVQFKTYLGDAYYQMGDAQKAFKAYDEVLLFEPENVIVLNNYSYYLSVKGQELEKAKKMSSLCIKLEAENSTYLDTHGWVLYRMGEFKDAKSVLEKALKFGGGESAVIVEHYGDILFRLGENEKALEEWKKAIEIGEGSVYLAEKIKTGSIPEEEEKQENGQ</sequence>
<evidence type="ECO:0000256" key="4">
    <source>
        <dbReference type="SAM" id="SignalP"/>
    </source>
</evidence>
<feature type="signal peptide" evidence="4">
    <location>
        <begin position="1"/>
        <end position="23"/>
    </location>
</feature>
<dbReference type="InterPro" id="IPR052346">
    <property type="entry name" value="O-mannosyl-transferase_TMTC"/>
</dbReference>
<dbReference type="EMBL" id="QTZN02000005">
    <property type="protein sequence ID" value="MVB06100.1"/>
    <property type="molecule type" value="Genomic_DNA"/>
</dbReference>
<reference evidence="5 8" key="2">
    <citation type="submission" date="2019-12" db="EMBL/GenBank/DDBJ databases">
        <title>Draft genome sequence of Labilibaculum sp. strain 44 isolated from deep waters of Black Sea.</title>
        <authorList>
            <person name="Yadav S."/>
            <person name="Villanueva L."/>
        </authorList>
    </citation>
    <scope>NUCLEOTIDE SEQUENCE [LARGE SCALE GENOMIC DNA]</scope>
    <source>
        <strain evidence="5 8">44</strain>
    </source>
</reference>
<dbReference type="AlphaFoldDB" id="A0A7M4D2L6"/>
<keyword evidence="2 3" id="KW-0802">TPR repeat</keyword>
<dbReference type="Proteomes" id="UP000462449">
    <property type="component" value="Unassembled WGS sequence"/>
</dbReference>
<dbReference type="OrthoDB" id="9814220at2"/>
<gene>
    <name evidence="6" type="ORF">DWB62_003620</name>
    <name evidence="5" type="ORF">GNY23_03620</name>
</gene>
<name>A0A7M4D2L6_9BACT</name>
<evidence type="ECO:0000256" key="1">
    <source>
        <dbReference type="ARBA" id="ARBA00022737"/>
    </source>
</evidence>
<protein>
    <submittedName>
        <fullName evidence="5">Tetratricopeptide repeat protein</fullName>
    </submittedName>
</protein>
<dbReference type="GO" id="GO:0000030">
    <property type="term" value="F:mannosyltransferase activity"/>
    <property type="evidence" value="ECO:0007669"/>
    <property type="project" value="TreeGrafter"/>
</dbReference>
<dbReference type="InterPro" id="IPR011990">
    <property type="entry name" value="TPR-like_helical_dom_sf"/>
</dbReference>
<keyword evidence="1" id="KW-0677">Repeat</keyword>
<dbReference type="GO" id="GO:0035269">
    <property type="term" value="P:protein O-linked glycosylation via mannose"/>
    <property type="evidence" value="ECO:0007669"/>
    <property type="project" value="TreeGrafter"/>
</dbReference>
<dbReference type="PANTHER" id="PTHR44227:SF3">
    <property type="entry name" value="PROTEIN O-MANNOSYL-TRANSFERASE TMTC4"/>
    <property type="match status" value="1"/>
</dbReference>
<evidence type="ECO:0000313" key="8">
    <source>
        <dbReference type="Proteomes" id="UP000462449"/>
    </source>
</evidence>
<feature type="repeat" description="TPR" evidence="3">
    <location>
        <begin position="219"/>
        <end position="252"/>
    </location>
</feature>
<feature type="repeat" description="TPR" evidence="3">
    <location>
        <begin position="536"/>
        <end position="569"/>
    </location>
</feature>